<sequence length="458" mass="50320">MAQSSARPRIVIVGGGYVGMYTALRLQKKLRRDEAEVIVIDSRSYMTYQPFLPEAAAGNIEPRHIVVPLRRVLDVCKVVTGEVTGIEHARKVVHVNPHDGDPYEVGYDHVIVALGSVPRILPIPGLAERGIGFKRVEEAIYLRNHIIDQLDLAESSSDPELRRRALTFCFVGGGYAGIEAFAELQDMAKFATRYYETIKAEDLRWVLVEAADRILPEVGPEMGVWTLESLRKRGMEMKLKTFLNSCVDGHVVLSDGTEFDTNTVVWTAGVKANPVLGSSDLPLDDRGRLKCTTKLQVEGVEGAWGAGDCAGVPDLTGTGPGGFCSPSAQHAVRQAPVLADNVVAAIRGFGPKDYKHKYAGSVAGLGLRKGVANVYGVKLKGWPAWMMHRIYHMSRVPTFRRKIEVQADWASALFFRREVVSLGSLQRPRHEFEEFAPLPKVQEQPEAAISGPGRGQGQ</sequence>
<keyword evidence="5" id="KW-0520">NAD</keyword>
<organism evidence="8 9">
    <name type="scientific">Motilibacter deserti</name>
    <dbReference type="NCBI Taxonomy" id="2714956"/>
    <lineage>
        <taxon>Bacteria</taxon>
        <taxon>Bacillati</taxon>
        <taxon>Actinomycetota</taxon>
        <taxon>Actinomycetes</taxon>
        <taxon>Motilibacterales</taxon>
        <taxon>Motilibacteraceae</taxon>
        <taxon>Motilibacter</taxon>
    </lineage>
</organism>
<name>A0ABX0GY03_9ACTN</name>
<feature type="region of interest" description="Disordered" evidence="6">
    <location>
        <begin position="434"/>
        <end position="458"/>
    </location>
</feature>
<evidence type="ECO:0000256" key="5">
    <source>
        <dbReference type="ARBA" id="ARBA00023027"/>
    </source>
</evidence>
<keyword evidence="2" id="KW-0285">Flavoprotein</keyword>
<comment type="similarity">
    <text evidence="1">Belongs to the NADH dehydrogenase family.</text>
</comment>
<keyword evidence="4" id="KW-0560">Oxidoreductase</keyword>
<comment type="caution">
    <text evidence="8">The sequence shown here is derived from an EMBL/GenBank/DDBJ whole genome shotgun (WGS) entry which is preliminary data.</text>
</comment>
<evidence type="ECO:0000256" key="2">
    <source>
        <dbReference type="ARBA" id="ARBA00022630"/>
    </source>
</evidence>
<dbReference type="PRINTS" id="PR00368">
    <property type="entry name" value="FADPNR"/>
</dbReference>
<dbReference type="Proteomes" id="UP000800981">
    <property type="component" value="Unassembled WGS sequence"/>
</dbReference>
<dbReference type="InterPro" id="IPR023753">
    <property type="entry name" value="FAD/NAD-binding_dom"/>
</dbReference>
<evidence type="ECO:0000256" key="4">
    <source>
        <dbReference type="ARBA" id="ARBA00023002"/>
    </source>
</evidence>
<dbReference type="InterPro" id="IPR045024">
    <property type="entry name" value="NDH-2"/>
</dbReference>
<dbReference type="InterPro" id="IPR036188">
    <property type="entry name" value="FAD/NAD-bd_sf"/>
</dbReference>
<feature type="domain" description="FAD/NAD(P)-binding" evidence="7">
    <location>
        <begin position="9"/>
        <end position="316"/>
    </location>
</feature>
<protein>
    <submittedName>
        <fullName evidence="8">NAD(P)/FAD-dependent oxidoreductase</fullName>
    </submittedName>
</protein>
<gene>
    <name evidence="8" type="ORF">G9H71_11720</name>
</gene>
<dbReference type="Pfam" id="PF07992">
    <property type="entry name" value="Pyr_redox_2"/>
    <property type="match status" value="1"/>
</dbReference>
<evidence type="ECO:0000256" key="1">
    <source>
        <dbReference type="ARBA" id="ARBA00005272"/>
    </source>
</evidence>
<proteinExistence type="inferred from homology"/>
<evidence type="ECO:0000256" key="3">
    <source>
        <dbReference type="ARBA" id="ARBA00022827"/>
    </source>
</evidence>
<evidence type="ECO:0000313" key="9">
    <source>
        <dbReference type="Proteomes" id="UP000800981"/>
    </source>
</evidence>
<dbReference type="PANTHER" id="PTHR43706">
    <property type="entry name" value="NADH DEHYDROGENASE"/>
    <property type="match status" value="1"/>
</dbReference>
<keyword evidence="9" id="KW-1185">Reference proteome</keyword>
<dbReference type="PANTHER" id="PTHR43706:SF45">
    <property type="entry name" value="NADH DEHYDROGENASE-LIKE PROTEIN RV1812C"/>
    <property type="match status" value="1"/>
</dbReference>
<keyword evidence="3" id="KW-0274">FAD</keyword>
<dbReference type="Gene3D" id="3.50.50.100">
    <property type="match status" value="1"/>
</dbReference>
<evidence type="ECO:0000313" key="8">
    <source>
        <dbReference type="EMBL" id="NHC14447.1"/>
    </source>
</evidence>
<evidence type="ECO:0000256" key="6">
    <source>
        <dbReference type="SAM" id="MobiDB-lite"/>
    </source>
</evidence>
<dbReference type="SUPFAM" id="SSF51905">
    <property type="entry name" value="FAD/NAD(P)-binding domain"/>
    <property type="match status" value="2"/>
</dbReference>
<dbReference type="EMBL" id="JAANNP010000006">
    <property type="protein sequence ID" value="NHC14447.1"/>
    <property type="molecule type" value="Genomic_DNA"/>
</dbReference>
<dbReference type="RefSeq" id="WP_166281972.1">
    <property type="nucleotide sequence ID" value="NZ_JAANNP010000006.1"/>
</dbReference>
<accession>A0ABX0GY03</accession>
<evidence type="ECO:0000259" key="7">
    <source>
        <dbReference type="Pfam" id="PF07992"/>
    </source>
</evidence>
<reference evidence="8 9" key="1">
    <citation type="submission" date="2020-03" db="EMBL/GenBank/DDBJ databases">
        <title>Two novel Motilibacter sp.</title>
        <authorList>
            <person name="Liu S."/>
        </authorList>
    </citation>
    <scope>NUCLEOTIDE SEQUENCE [LARGE SCALE GENOMIC DNA]</scope>
    <source>
        <strain evidence="8 9">E257</strain>
    </source>
</reference>